<feature type="signal peptide" evidence="2">
    <location>
        <begin position="1"/>
        <end position="17"/>
    </location>
</feature>
<dbReference type="PROSITE" id="PS51257">
    <property type="entry name" value="PROKAR_LIPOPROTEIN"/>
    <property type="match status" value="1"/>
</dbReference>
<organism evidence="3 4">
    <name type="scientific">Actinoplanes cyaneus</name>
    <dbReference type="NCBI Taxonomy" id="52696"/>
    <lineage>
        <taxon>Bacteria</taxon>
        <taxon>Bacillati</taxon>
        <taxon>Actinomycetota</taxon>
        <taxon>Actinomycetes</taxon>
        <taxon>Micromonosporales</taxon>
        <taxon>Micromonosporaceae</taxon>
        <taxon>Actinoplanes</taxon>
    </lineage>
</organism>
<evidence type="ECO:0000256" key="2">
    <source>
        <dbReference type="SAM" id="SignalP"/>
    </source>
</evidence>
<evidence type="ECO:0000256" key="1">
    <source>
        <dbReference type="SAM" id="MobiDB-lite"/>
    </source>
</evidence>
<evidence type="ECO:0000313" key="3">
    <source>
        <dbReference type="EMBL" id="GID68442.1"/>
    </source>
</evidence>
<sequence>MRHLRSFIAAAALGLLAAGCGDGKAETSASPSPGDTWQLIVTGSAVPTPTPSPFGSRPRMGAATLSGSPDPSCSKTFTRTEEVLIPVEVTPISGGFKVEWPRQYDSNYRITAVPQKLVSGPQPEPPWKNVPAGTGCTVSSTITGLTPGDAYIVWLDAPNTGYEPDGTRHLYSGRSGVVYPK</sequence>
<dbReference type="AlphaFoldDB" id="A0A919INF4"/>
<evidence type="ECO:0008006" key="5">
    <source>
        <dbReference type="Google" id="ProtNLM"/>
    </source>
</evidence>
<dbReference type="RefSeq" id="WP_203748113.1">
    <property type="nucleotide sequence ID" value="NZ_BAAAUC010000042.1"/>
</dbReference>
<keyword evidence="2" id="KW-0732">Signal</keyword>
<feature type="chain" id="PRO_5039014443" description="Fibronectin type-III domain-containing protein" evidence="2">
    <location>
        <begin position="18"/>
        <end position="181"/>
    </location>
</feature>
<dbReference type="Proteomes" id="UP000619479">
    <property type="component" value="Unassembled WGS sequence"/>
</dbReference>
<proteinExistence type="predicted"/>
<name>A0A919INF4_9ACTN</name>
<feature type="region of interest" description="Disordered" evidence="1">
    <location>
        <begin position="44"/>
        <end position="74"/>
    </location>
</feature>
<gene>
    <name evidence="3" type="ORF">Acy02nite_63230</name>
</gene>
<feature type="compositionally biased region" description="Polar residues" evidence="1">
    <location>
        <begin position="65"/>
        <end position="74"/>
    </location>
</feature>
<keyword evidence="4" id="KW-1185">Reference proteome</keyword>
<comment type="caution">
    <text evidence="3">The sequence shown here is derived from an EMBL/GenBank/DDBJ whole genome shotgun (WGS) entry which is preliminary data.</text>
</comment>
<accession>A0A919INF4</accession>
<reference evidence="3" key="1">
    <citation type="submission" date="2021-01" db="EMBL/GenBank/DDBJ databases">
        <title>Whole genome shotgun sequence of Actinoplanes cyaneus NBRC 14990.</title>
        <authorList>
            <person name="Komaki H."/>
            <person name="Tamura T."/>
        </authorList>
    </citation>
    <scope>NUCLEOTIDE SEQUENCE</scope>
    <source>
        <strain evidence="3">NBRC 14990</strain>
    </source>
</reference>
<dbReference type="EMBL" id="BOMH01000048">
    <property type="protein sequence ID" value="GID68442.1"/>
    <property type="molecule type" value="Genomic_DNA"/>
</dbReference>
<evidence type="ECO:0000313" key="4">
    <source>
        <dbReference type="Proteomes" id="UP000619479"/>
    </source>
</evidence>
<protein>
    <recommendedName>
        <fullName evidence="5">Fibronectin type-III domain-containing protein</fullName>
    </recommendedName>
</protein>